<dbReference type="AlphaFoldDB" id="A0A7S1B1S7"/>
<reference evidence="5" key="1">
    <citation type="submission" date="2021-01" db="EMBL/GenBank/DDBJ databases">
        <authorList>
            <person name="Corre E."/>
            <person name="Pelletier E."/>
            <person name="Niang G."/>
            <person name="Scheremetjew M."/>
            <person name="Finn R."/>
            <person name="Kale V."/>
            <person name="Holt S."/>
            <person name="Cochrane G."/>
            <person name="Meng A."/>
            <person name="Brown T."/>
            <person name="Cohen L."/>
        </authorList>
    </citation>
    <scope>NUCLEOTIDE SEQUENCE</scope>
</reference>
<accession>A0A7S1B1S7</accession>
<evidence type="ECO:0000256" key="2">
    <source>
        <dbReference type="PROSITE-ProRule" id="PRU00192"/>
    </source>
</evidence>
<dbReference type="InterPro" id="IPR036028">
    <property type="entry name" value="SH3-like_dom_sf"/>
</dbReference>
<evidence type="ECO:0000256" key="3">
    <source>
        <dbReference type="SAM" id="MobiDB-lite"/>
    </source>
</evidence>
<dbReference type="InterPro" id="IPR001452">
    <property type="entry name" value="SH3_domain"/>
</dbReference>
<evidence type="ECO:0000313" key="5">
    <source>
        <dbReference type="EMBL" id="CAD8871680.1"/>
    </source>
</evidence>
<organism evidence="5">
    <name type="scientific">Noctiluca scintillans</name>
    <name type="common">Sea sparkle</name>
    <name type="synonym">Red tide dinoflagellate</name>
    <dbReference type="NCBI Taxonomy" id="2966"/>
    <lineage>
        <taxon>Eukaryota</taxon>
        <taxon>Sar</taxon>
        <taxon>Alveolata</taxon>
        <taxon>Dinophyceae</taxon>
        <taxon>Noctilucales</taxon>
        <taxon>Noctilucaceae</taxon>
        <taxon>Noctiluca</taxon>
    </lineage>
</organism>
<feature type="compositionally biased region" description="Basic and acidic residues" evidence="3">
    <location>
        <begin position="300"/>
        <end position="312"/>
    </location>
</feature>
<evidence type="ECO:0000259" key="4">
    <source>
        <dbReference type="PROSITE" id="PS50002"/>
    </source>
</evidence>
<feature type="domain" description="SH3" evidence="4">
    <location>
        <begin position="340"/>
        <end position="405"/>
    </location>
</feature>
<feature type="region of interest" description="Disordered" evidence="3">
    <location>
        <begin position="232"/>
        <end position="278"/>
    </location>
</feature>
<evidence type="ECO:0000256" key="1">
    <source>
        <dbReference type="ARBA" id="ARBA00022443"/>
    </source>
</evidence>
<keyword evidence="1 2" id="KW-0728">SH3 domain</keyword>
<dbReference type="PROSITE" id="PS50002">
    <property type="entry name" value="SH3"/>
    <property type="match status" value="1"/>
</dbReference>
<dbReference type="EMBL" id="HBFQ01064889">
    <property type="protein sequence ID" value="CAD8871680.1"/>
    <property type="molecule type" value="Transcribed_RNA"/>
</dbReference>
<proteinExistence type="predicted"/>
<dbReference type="SMART" id="SM00326">
    <property type="entry name" value="SH3"/>
    <property type="match status" value="2"/>
</dbReference>
<sequence>MSAQPSQVRTAYVLVEDGTLFARPLTAFASGSKDNVAWERIANVGVNHKSIAIDCGYLYAINETAGVDFQWVKNASAEQWDYLARGHVSSIAASGGHIYGVGSAYGGDRIYRLVKGGEDAKGTPWERCSGGRLLSVAINDLLGYIYGIGGNDWIYRQPLRELSCDTKWQWECRAGEMTEFAMLAEGEALGIRNGRLWHVRPEGDWELEASSNALNLNVLSVCVADRDCSIPRAPQRPPPRWTQPEQESPAPITKGKKLTVRFHESPRERSPSVEKSRSVQRIPGSIAWAVLQETVSAESSAKHNEPETKSIEQVDPADFAPPQTEPEHEQEPADDGVDLGSFCHVVVRKPLVPAPGYISVEVGSRIEVLHVGSDDLDSERGWLYGRSRTNREGWFPKASVDPEPLASLTTMPAKRPVLYPQAGYLRVAVGDEIQVLEATESLHEGGWLYGRVLATLREGWFQREILWEPDA</sequence>
<name>A0A7S1B1S7_NOCSC</name>
<dbReference type="CDD" id="cd00174">
    <property type="entry name" value="SH3"/>
    <property type="match status" value="1"/>
</dbReference>
<feature type="region of interest" description="Disordered" evidence="3">
    <location>
        <begin position="297"/>
        <end position="337"/>
    </location>
</feature>
<feature type="compositionally biased region" description="Basic and acidic residues" evidence="3">
    <location>
        <begin position="261"/>
        <end position="277"/>
    </location>
</feature>
<protein>
    <recommendedName>
        <fullName evidence="4">SH3 domain-containing protein</fullName>
    </recommendedName>
</protein>
<dbReference type="Gene3D" id="2.30.30.40">
    <property type="entry name" value="SH3 Domains"/>
    <property type="match status" value="1"/>
</dbReference>
<dbReference type="SUPFAM" id="SSF50044">
    <property type="entry name" value="SH3-domain"/>
    <property type="match status" value="1"/>
</dbReference>
<gene>
    <name evidence="5" type="ORF">NSCI0253_LOCUS46037</name>
</gene>